<dbReference type="Proteomes" id="UP000094008">
    <property type="component" value="Unassembled WGS sequence"/>
</dbReference>
<dbReference type="EMBL" id="LZSY01000085">
    <property type="protein sequence ID" value="OBB91620.1"/>
    <property type="molecule type" value="Genomic_DNA"/>
</dbReference>
<reference evidence="3" key="1">
    <citation type="submission" date="2016-06" db="EMBL/GenBank/DDBJ databases">
        <authorList>
            <person name="Sutton G."/>
            <person name="Brinkac L."/>
            <person name="Sanka R."/>
            <person name="Adams M."/>
            <person name="Lau E."/>
            <person name="Mehaffy C."/>
            <person name="Tameris M."/>
            <person name="Hatherill M."/>
            <person name="Hanekom W."/>
            <person name="Mahomed H."/>
            <person name="Mcshane H."/>
        </authorList>
    </citation>
    <scope>NUCLEOTIDE SEQUENCE [LARGE SCALE GENOMIC DNA]</scope>
    <source>
        <strain evidence="3">852002-10433_SCH5171157</strain>
    </source>
</reference>
<evidence type="ECO:0000313" key="3">
    <source>
        <dbReference type="Proteomes" id="UP000094008"/>
    </source>
</evidence>
<sequence>MTGGVINLQAMAGKRRHTSESSEPQKLDTVGPNHFEFELAHFPSRREFSQRLDQRQWLPTRVRN</sequence>
<gene>
    <name evidence="2" type="ORF">A5779_23695</name>
</gene>
<proteinExistence type="predicted"/>
<protein>
    <submittedName>
        <fullName evidence="2">Uncharacterized protein</fullName>
    </submittedName>
</protein>
<feature type="region of interest" description="Disordered" evidence="1">
    <location>
        <begin position="1"/>
        <end position="32"/>
    </location>
</feature>
<dbReference type="AlphaFoldDB" id="A0A1A0W6L7"/>
<evidence type="ECO:0000313" key="2">
    <source>
        <dbReference type="EMBL" id="OBB91620.1"/>
    </source>
</evidence>
<name>A0A1A0W6L7_MYCPR</name>
<evidence type="ECO:0000256" key="1">
    <source>
        <dbReference type="SAM" id="MobiDB-lite"/>
    </source>
</evidence>
<organism evidence="2 3">
    <name type="scientific">Mycolicibacterium peregrinum</name>
    <name type="common">Mycobacterium peregrinum</name>
    <dbReference type="NCBI Taxonomy" id="43304"/>
    <lineage>
        <taxon>Bacteria</taxon>
        <taxon>Bacillati</taxon>
        <taxon>Actinomycetota</taxon>
        <taxon>Actinomycetes</taxon>
        <taxon>Mycobacteriales</taxon>
        <taxon>Mycobacteriaceae</taxon>
        <taxon>Mycolicibacterium</taxon>
    </lineage>
</organism>
<comment type="caution">
    <text evidence="2">The sequence shown here is derived from an EMBL/GenBank/DDBJ whole genome shotgun (WGS) entry which is preliminary data.</text>
</comment>
<accession>A0A1A0W6L7</accession>